<evidence type="ECO:0000313" key="1">
    <source>
        <dbReference type="EMBL" id="MEE1889547.1"/>
    </source>
</evidence>
<organism evidence="1 2">
    <name type="scientific">Pseudomonas carassii</name>
    <dbReference type="NCBI Taxonomy" id="3115855"/>
    <lineage>
        <taxon>Bacteria</taxon>
        <taxon>Pseudomonadati</taxon>
        <taxon>Pseudomonadota</taxon>
        <taxon>Gammaproteobacteria</taxon>
        <taxon>Pseudomonadales</taxon>
        <taxon>Pseudomonadaceae</taxon>
        <taxon>Pseudomonas</taxon>
    </lineage>
</organism>
<reference evidence="1" key="1">
    <citation type="submission" date="2024-01" db="EMBL/GenBank/DDBJ databases">
        <title>Unpublished Manusciprt.</title>
        <authorList>
            <person name="Duman M."/>
            <person name="Valdes E.G."/>
            <person name="Ajmi N."/>
            <person name="Altun S."/>
            <person name="Saticioglu I.B."/>
        </authorList>
    </citation>
    <scope>NUCLEOTIDE SEQUENCE</scope>
    <source>
        <strain evidence="1">137P</strain>
    </source>
</reference>
<dbReference type="EMBL" id="JAZDCT010000024">
    <property type="protein sequence ID" value="MEE1889547.1"/>
    <property type="molecule type" value="Genomic_DNA"/>
</dbReference>
<dbReference type="Proteomes" id="UP001354227">
    <property type="component" value="Unassembled WGS sequence"/>
</dbReference>
<sequence>MANSKILNDQRIGMPGGEQVKDASEVYVRSNSPITVVYNGARSMYECAVYAYFVPEANSDYEVSAYLPYASCGIRIAKLVKGVGDGEVVREPVLAHQAKICD</sequence>
<name>A0ABU7HF23_9PSED</name>
<proteinExistence type="predicted"/>
<accession>A0ABU7HF23</accession>
<evidence type="ECO:0000313" key="2">
    <source>
        <dbReference type="Proteomes" id="UP001354227"/>
    </source>
</evidence>
<comment type="caution">
    <text evidence="1">The sequence shown here is derived from an EMBL/GenBank/DDBJ whole genome shotgun (WGS) entry which is preliminary data.</text>
</comment>
<protein>
    <submittedName>
        <fullName evidence="1">Uncharacterized protein</fullName>
    </submittedName>
</protein>
<gene>
    <name evidence="1" type="ORF">V0R62_17930</name>
</gene>
<keyword evidence="2" id="KW-1185">Reference proteome</keyword>
<dbReference type="RefSeq" id="WP_330104695.1">
    <property type="nucleotide sequence ID" value="NZ_JAZDCT010000024.1"/>
</dbReference>